<dbReference type="AlphaFoldDB" id="A0A921MWZ4"/>
<gene>
    <name evidence="3" type="ORF">K8V81_10975</name>
</gene>
<keyword evidence="2" id="KW-1133">Transmembrane helix</keyword>
<dbReference type="EMBL" id="DYUE01000254">
    <property type="protein sequence ID" value="HJG92233.1"/>
    <property type="molecule type" value="Genomic_DNA"/>
</dbReference>
<organism evidence="3 4">
    <name type="scientific">Brachybacterium massiliense</name>
    <dbReference type="NCBI Taxonomy" id="1755098"/>
    <lineage>
        <taxon>Bacteria</taxon>
        <taxon>Bacillati</taxon>
        <taxon>Actinomycetota</taxon>
        <taxon>Actinomycetes</taxon>
        <taxon>Micrococcales</taxon>
        <taxon>Dermabacteraceae</taxon>
        <taxon>Brachybacterium</taxon>
    </lineage>
</organism>
<feature type="region of interest" description="Disordered" evidence="1">
    <location>
        <begin position="1"/>
        <end position="28"/>
    </location>
</feature>
<reference evidence="3" key="1">
    <citation type="journal article" date="2021" name="PeerJ">
        <title>Extensive microbial diversity within the chicken gut microbiome revealed by metagenomics and culture.</title>
        <authorList>
            <person name="Gilroy R."/>
            <person name="Ravi A."/>
            <person name="Getino M."/>
            <person name="Pursley I."/>
            <person name="Horton D.L."/>
            <person name="Alikhan N.F."/>
            <person name="Baker D."/>
            <person name="Gharbi K."/>
            <person name="Hall N."/>
            <person name="Watson M."/>
            <person name="Adriaenssens E.M."/>
            <person name="Foster-Nyarko E."/>
            <person name="Jarju S."/>
            <person name="Secka A."/>
            <person name="Antonio M."/>
            <person name="Oren A."/>
            <person name="Chaudhuri R.R."/>
            <person name="La Ragione R."/>
            <person name="Hildebrand F."/>
            <person name="Pallen M.J."/>
        </authorList>
    </citation>
    <scope>NUCLEOTIDE SEQUENCE</scope>
    <source>
        <strain evidence="3">ChiGjej5B5-22894</strain>
    </source>
</reference>
<accession>A0A921MWZ4</accession>
<keyword evidence="2" id="KW-0472">Membrane</keyword>
<feature type="transmembrane region" description="Helical" evidence="2">
    <location>
        <begin position="71"/>
        <end position="92"/>
    </location>
</feature>
<comment type="caution">
    <text evidence="3">The sequence shown here is derived from an EMBL/GenBank/DDBJ whole genome shotgun (WGS) entry which is preliminary data.</text>
</comment>
<sequence length="268" mass="28371">MPRKSGGAPQGAARGPLEGKIHSPYSKAVSAPRRRGRWLTVGVPSVLGGSLGLGSFLVLGISSLIGGGGLLIPLAAGVGVAAVIGGGTGLLLRNRAPQAVRLNRAAGEIPAATRATLEKIVKDSRSQRRRLHKVRRQTASPAVKQILHRTETLLMRIDALLGSASLQSRRSSDGDVMALEGMADRYIPDLVDALESTVGFLSPSTPEAARDKAIANLESIDQQLNVLSEGIDRIENDIVSGVTRSLEVHSEFLRNRFADDRRDPLTGS</sequence>
<reference evidence="3" key="2">
    <citation type="submission" date="2021-09" db="EMBL/GenBank/DDBJ databases">
        <authorList>
            <person name="Gilroy R."/>
        </authorList>
    </citation>
    <scope>NUCLEOTIDE SEQUENCE</scope>
    <source>
        <strain evidence="3">ChiGjej5B5-22894</strain>
    </source>
</reference>
<evidence type="ECO:0000313" key="4">
    <source>
        <dbReference type="Proteomes" id="UP000742460"/>
    </source>
</evidence>
<name>A0A921MWZ4_9MICO</name>
<feature type="transmembrane region" description="Helical" evidence="2">
    <location>
        <begin position="38"/>
        <end position="65"/>
    </location>
</feature>
<evidence type="ECO:0000256" key="2">
    <source>
        <dbReference type="SAM" id="Phobius"/>
    </source>
</evidence>
<protein>
    <submittedName>
        <fullName evidence="3">Uncharacterized protein</fullName>
    </submittedName>
</protein>
<proteinExistence type="predicted"/>
<evidence type="ECO:0000313" key="3">
    <source>
        <dbReference type="EMBL" id="HJG92233.1"/>
    </source>
</evidence>
<dbReference type="Proteomes" id="UP000742460">
    <property type="component" value="Unassembled WGS sequence"/>
</dbReference>
<evidence type="ECO:0000256" key="1">
    <source>
        <dbReference type="SAM" id="MobiDB-lite"/>
    </source>
</evidence>
<keyword evidence="2" id="KW-0812">Transmembrane</keyword>